<comment type="caution">
    <text evidence="1">The sequence shown here is derived from an EMBL/GenBank/DDBJ whole genome shotgun (WGS) entry which is preliminary data.</text>
</comment>
<sequence>MPVPVYARDGCQGDYRSHRCPQQTFNPKSRDPACLTFIPRRARGSRDRLLASTEMEWCKSSRGVSVFLADPLQFDWREHLRQETRFTN</sequence>
<evidence type="ECO:0000313" key="1">
    <source>
        <dbReference type="EMBL" id="GIY02046.1"/>
    </source>
</evidence>
<keyword evidence="2" id="KW-1185">Reference proteome</keyword>
<dbReference type="AlphaFoldDB" id="A0AAV4Q0K6"/>
<dbReference type="EMBL" id="BPLQ01003643">
    <property type="protein sequence ID" value="GIY02046.1"/>
    <property type="molecule type" value="Genomic_DNA"/>
</dbReference>
<name>A0AAV4Q0K6_9ARAC</name>
<protein>
    <submittedName>
        <fullName evidence="1">Uncharacterized protein</fullName>
    </submittedName>
</protein>
<reference evidence="1 2" key="1">
    <citation type="submission" date="2021-06" db="EMBL/GenBank/DDBJ databases">
        <title>Caerostris darwini draft genome.</title>
        <authorList>
            <person name="Kono N."/>
            <person name="Arakawa K."/>
        </authorList>
    </citation>
    <scope>NUCLEOTIDE SEQUENCE [LARGE SCALE GENOMIC DNA]</scope>
</reference>
<proteinExistence type="predicted"/>
<evidence type="ECO:0000313" key="2">
    <source>
        <dbReference type="Proteomes" id="UP001054837"/>
    </source>
</evidence>
<accession>A0AAV4Q0K6</accession>
<dbReference type="Proteomes" id="UP001054837">
    <property type="component" value="Unassembled WGS sequence"/>
</dbReference>
<organism evidence="1 2">
    <name type="scientific">Caerostris darwini</name>
    <dbReference type="NCBI Taxonomy" id="1538125"/>
    <lineage>
        <taxon>Eukaryota</taxon>
        <taxon>Metazoa</taxon>
        <taxon>Ecdysozoa</taxon>
        <taxon>Arthropoda</taxon>
        <taxon>Chelicerata</taxon>
        <taxon>Arachnida</taxon>
        <taxon>Araneae</taxon>
        <taxon>Araneomorphae</taxon>
        <taxon>Entelegynae</taxon>
        <taxon>Araneoidea</taxon>
        <taxon>Araneidae</taxon>
        <taxon>Caerostris</taxon>
    </lineage>
</organism>
<gene>
    <name evidence="1" type="ORF">CDAR_229401</name>
</gene>